<name>A0A0C2N905_THEKT</name>
<accession>A0A0C2N905</accession>
<protein>
    <recommendedName>
        <fullName evidence="3">ISXO2-like transposase domain-containing protein</fullName>
    </recommendedName>
</protein>
<dbReference type="EMBL" id="JWZT01001088">
    <property type="protein sequence ID" value="KII72830.1"/>
    <property type="molecule type" value="Genomic_DNA"/>
</dbReference>
<dbReference type="Proteomes" id="UP000031668">
    <property type="component" value="Unassembled WGS sequence"/>
</dbReference>
<dbReference type="OrthoDB" id="10052789at2759"/>
<sequence length="115" mass="13263">MNPDENSDHKSNHNQRIEGHWIFGTVEWSKSLDLTYISGEVGLVHVERRGVETLMPLIRDNISEGSAILTDKWPLYQRIAAEANLIHESINQLNFISLDPRWATYGPLRVFEHIL</sequence>
<comment type="caution">
    <text evidence="1">The sequence shown here is derived from an EMBL/GenBank/DDBJ whole genome shotgun (WGS) entry which is preliminary data.</text>
</comment>
<reference evidence="1 2" key="1">
    <citation type="journal article" date="2014" name="Genome Biol. Evol.">
        <title>The genome of the myxosporean Thelohanellus kitauei shows adaptations to nutrient acquisition within its fish host.</title>
        <authorList>
            <person name="Yang Y."/>
            <person name="Xiong J."/>
            <person name="Zhou Z."/>
            <person name="Huo F."/>
            <person name="Miao W."/>
            <person name="Ran C."/>
            <person name="Liu Y."/>
            <person name="Zhang J."/>
            <person name="Feng J."/>
            <person name="Wang M."/>
            <person name="Wang M."/>
            <person name="Wang L."/>
            <person name="Yao B."/>
        </authorList>
    </citation>
    <scope>NUCLEOTIDE SEQUENCE [LARGE SCALE GENOMIC DNA]</scope>
    <source>
        <strain evidence="1">Wuqing</strain>
    </source>
</reference>
<proteinExistence type="predicted"/>
<gene>
    <name evidence="1" type="ORF">RF11_13347</name>
</gene>
<evidence type="ECO:0000313" key="2">
    <source>
        <dbReference type="Proteomes" id="UP000031668"/>
    </source>
</evidence>
<evidence type="ECO:0008006" key="3">
    <source>
        <dbReference type="Google" id="ProtNLM"/>
    </source>
</evidence>
<keyword evidence="2" id="KW-1185">Reference proteome</keyword>
<organism evidence="1 2">
    <name type="scientific">Thelohanellus kitauei</name>
    <name type="common">Myxosporean</name>
    <dbReference type="NCBI Taxonomy" id="669202"/>
    <lineage>
        <taxon>Eukaryota</taxon>
        <taxon>Metazoa</taxon>
        <taxon>Cnidaria</taxon>
        <taxon>Myxozoa</taxon>
        <taxon>Myxosporea</taxon>
        <taxon>Bivalvulida</taxon>
        <taxon>Platysporina</taxon>
        <taxon>Myxobolidae</taxon>
        <taxon>Thelohanellus</taxon>
    </lineage>
</organism>
<dbReference type="AlphaFoldDB" id="A0A0C2N905"/>
<evidence type="ECO:0000313" key="1">
    <source>
        <dbReference type="EMBL" id="KII72830.1"/>
    </source>
</evidence>